<reference evidence="2" key="2">
    <citation type="journal article" date="2015" name="Data Brief">
        <title>Shoot transcriptome of the giant reed, Arundo donax.</title>
        <authorList>
            <person name="Barrero R.A."/>
            <person name="Guerrero F.D."/>
            <person name="Moolhuijzen P."/>
            <person name="Goolsby J.A."/>
            <person name="Tidwell J."/>
            <person name="Bellgard S.E."/>
            <person name="Bellgard M.I."/>
        </authorList>
    </citation>
    <scope>NUCLEOTIDE SEQUENCE</scope>
    <source>
        <tissue evidence="2">Shoot tissue taken approximately 20 cm above the soil surface</tissue>
    </source>
</reference>
<organism evidence="2">
    <name type="scientific">Arundo donax</name>
    <name type="common">Giant reed</name>
    <name type="synonym">Donax arundinaceus</name>
    <dbReference type="NCBI Taxonomy" id="35708"/>
    <lineage>
        <taxon>Eukaryota</taxon>
        <taxon>Viridiplantae</taxon>
        <taxon>Streptophyta</taxon>
        <taxon>Embryophyta</taxon>
        <taxon>Tracheophyta</taxon>
        <taxon>Spermatophyta</taxon>
        <taxon>Magnoliopsida</taxon>
        <taxon>Liliopsida</taxon>
        <taxon>Poales</taxon>
        <taxon>Poaceae</taxon>
        <taxon>PACMAD clade</taxon>
        <taxon>Arundinoideae</taxon>
        <taxon>Arundineae</taxon>
        <taxon>Arundo</taxon>
    </lineage>
</organism>
<name>A0A0A8ZI96_ARUDO</name>
<dbReference type="AlphaFoldDB" id="A0A0A8ZI96"/>
<accession>A0A0A8ZI96</accession>
<sequence length="40" mass="4344">MNVSGSKAYPVYGITIGLYELGMMAMIVVPVGLRKSWVLV</sequence>
<keyword evidence="1" id="KW-0812">Transmembrane</keyword>
<evidence type="ECO:0000256" key="1">
    <source>
        <dbReference type="SAM" id="Phobius"/>
    </source>
</evidence>
<dbReference type="EMBL" id="GBRH01259364">
    <property type="protein sequence ID" value="JAD38531.1"/>
    <property type="molecule type" value="Transcribed_RNA"/>
</dbReference>
<keyword evidence="1" id="KW-1133">Transmembrane helix</keyword>
<feature type="transmembrane region" description="Helical" evidence="1">
    <location>
        <begin position="12"/>
        <end position="33"/>
    </location>
</feature>
<keyword evidence="1" id="KW-0472">Membrane</keyword>
<evidence type="ECO:0000313" key="2">
    <source>
        <dbReference type="EMBL" id="JAD38531.1"/>
    </source>
</evidence>
<reference evidence="2" key="1">
    <citation type="submission" date="2014-09" db="EMBL/GenBank/DDBJ databases">
        <authorList>
            <person name="Magalhaes I.L.F."/>
            <person name="Oliveira U."/>
            <person name="Santos F.R."/>
            <person name="Vidigal T.H.D.A."/>
            <person name="Brescovit A.D."/>
            <person name="Santos A.J."/>
        </authorList>
    </citation>
    <scope>NUCLEOTIDE SEQUENCE</scope>
    <source>
        <tissue evidence="2">Shoot tissue taken approximately 20 cm above the soil surface</tissue>
    </source>
</reference>
<protein>
    <submittedName>
        <fullName evidence="2">Uncharacterized protein</fullName>
    </submittedName>
</protein>
<proteinExistence type="predicted"/>